<name>A0A8W8JTR0_MAGGI</name>
<evidence type="ECO:0000313" key="6">
    <source>
        <dbReference type="EnsemblMetazoa" id="G20472.7:cds"/>
    </source>
</evidence>
<evidence type="ECO:0000256" key="3">
    <source>
        <dbReference type="ARBA" id="ARBA00022833"/>
    </source>
</evidence>
<evidence type="ECO:0000256" key="1">
    <source>
        <dbReference type="ARBA" id="ARBA00022723"/>
    </source>
</evidence>
<protein>
    <recommendedName>
        <fullName evidence="5">MYND-type domain-containing protein</fullName>
    </recommendedName>
</protein>
<keyword evidence="2" id="KW-0863">Zinc-finger</keyword>
<dbReference type="EnsemblMetazoa" id="G20472.7">
    <property type="protein sequence ID" value="G20472.7:cds"/>
    <property type="gene ID" value="G20472"/>
</dbReference>
<feature type="domain" description="MYND-type" evidence="5">
    <location>
        <begin position="68"/>
        <end position="96"/>
    </location>
</feature>
<feature type="region of interest" description="Disordered" evidence="4">
    <location>
        <begin position="1"/>
        <end position="36"/>
    </location>
</feature>
<evidence type="ECO:0000256" key="4">
    <source>
        <dbReference type="SAM" id="MobiDB-lite"/>
    </source>
</evidence>
<dbReference type="GO" id="GO:0008270">
    <property type="term" value="F:zinc ion binding"/>
    <property type="evidence" value="ECO:0007669"/>
    <property type="project" value="UniProtKB-KW"/>
</dbReference>
<dbReference type="Pfam" id="PF01753">
    <property type="entry name" value="zf-MYND"/>
    <property type="match status" value="1"/>
</dbReference>
<evidence type="ECO:0000256" key="2">
    <source>
        <dbReference type="ARBA" id="ARBA00022771"/>
    </source>
</evidence>
<reference evidence="6" key="1">
    <citation type="submission" date="2022-08" db="UniProtKB">
        <authorList>
            <consortium name="EnsemblMetazoa"/>
        </authorList>
    </citation>
    <scope>IDENTIFICATION</scope>
    <source>
        <strain evidence="6">05x7-T-G4-1.051#20</strain>
    </source>
</reference>
<dbReference type="Gene3D" id="6.10.140.2220">
    <property type="match status" value="1"/>
</dbReference>
<dbReference type="SUPFAM" id="SSF144232">
    <property type="entry name" value="HIT/MYND zinc finger-like"/>
    <property type="match status" value="1"/>
</dbReference>
<dbReference type="Proteomes" id="UP000005408">
    <property type="component" value="Unassembled WGS sequence"/>
</dbReference>
<keyword evidence="3" id="KW-0862">Zinc</keyword>
<keyword evidence="1" id="KW-0479">Metal-binding</keyword>
<evidence type="ECO:0000313" key="7">
    <source>
        <dbReference type="Proteomes" id="UP000005408"/>
    </source>
</evidence>
<keyword evidence="7" id="KW-1185">Reference proteome</keyword>
<proteinExistence type="predicted"/>
<sequence>AISSLQPTMRPRSYMRPLAPASSVRVPPTVHPTVDHDTQKIPLNAEVLITQSPQQTKPNVHMNVNGKCIVCSKFALYLCSKCQLFWYCSPQCQVSRRSPFS</sequence>
<evidence type="ECO:0000259" key="5">
    <source>
        <dbReference type="Pfam" id="PF01753"/>
    </source>
</evidence>
<accession>A0A8W8JTR0</accession>
<dbReference type="InterPro" id="IPR002893">
    <property type="entry name" value="Znf_MYND"/>
</dbReference>
<dbReference type="AlphaFoldDB" id="A0A8W8JTR0"/>
<organism evidence="6 7">
    <name type="scientific">Magallana gigas</name>
    <name type="common">Pacific oyster</name>
    <name type="synonym">Crassostrea gigas</name>
    <dbReference type="NCBI Taxonomy" id="29159"/>
    <lineage>
        <taxon>Eukaryota</taxon>
        <taxon>Metazoa</taxon>
        <taxon>Spiralia</taxon>
        <taxon>Lophotrochozoa</taxon>
        <taxon>Mollusca</taxon>
        <taxon>Bivalvia</taxon>
        <taxon>Autobranchia</taxon>
        <taxon>Pteriomorphia</taxon>
        <taxon>Ostreida</taxon>
        <taxon>Ostreoidea</taxon>
        <taxon>Ostreidae</taxon>
        <taxon>Magallana</taxon>
    </lineage>
</organism>